<dbReference type="PROSITE" id="PS51760">
    <property type="entry name" value="GH10_2"/>
    <property type="match status" value="1"/>
</dbReference>
<evidence type="ECO:0000313" key="14">
    <source>
        <dbReference type="Proteomes" id="UP000689967"/>
    </source>
</evidence>
<proteinExistence type="inferred from homology"/>
<dbReference type="PANTHER" id="PTHR31490:SF88">
    <property type="entry name" value="BETA-XYLANASE"/>
    <property type="match status" value="1"/>
</dbReference>
<evidence type="ECO:0000256" key="5">
    <source>
        <dbReference type="ARBA" id="ARBA00022729"/>
    </source>
</evidence>
<evidence type="ECO:0000256" key="11">
    <source>
        <dbReference type="SAM" id="SignalP"/>
    </source>
</evidence>
<keyword evidence="4" id="KW-0858">Xylan degradation</keyword>
<evidence type="ECO:0000256" key="10">
    <source>
        <dbReference type="PROSITE-ProRule" id="PRU10061"/>
    </source>
</evidence>
<feature type="domain" description="GH10" evidence="12">
    <location>
        <begin position="37"/>
        <end position="379"/>
    </location>
</feature>
<evidence type="ECO:0000313" key="13">
    <source>
        <dbReference type="EMBL" id="MBU8544535.1"/>
    </source>
</evidence>
<dbReference type="Pfam" id="PF00331">
    <property type="entry name" value="Glyco_hydro_10"/>
    <property type="match status" value="1"/>
</dbReference>
<dbReference type="EMBL" id="JAERQM010000003">
    <property type="protein sequence ID" value="MBU8544535.1"/>
    <property type="molecule type" value="Genomic_DNA"/>
</dbReference>
<evidence type="ECO:0000256" key="6">
    <source>
        <dbReference type="ARBA" id="ARBA00022801"/>
    </source>
</evidence>
<reference evidence="13 14" key="1">
    <citation type="submission" date="2021-01" db="EMBL/GenBank/DDBJ databases">
        <title>Roseomonas sp. nov, a bacterium isolated from an oil production mixture in Yumen Oilfield.</title>
        <authorList>
            <person name="Wu D."/>
        </authorList>
    </citation>
    <scope>NUCLEOTIDE SEQUENCE [LARGE SCALE GENOMIC DNA]</scope>
    <source>
        <strain evidence="13 14">ROY-5-3</strain>
    </source>
</reference>
<dbReference type="SMART" id="SM00633">
    <property type="entry name" value="Glyco_10"/>
    <property type="match status" value="1"/>
</dbReference>
<accession>A0ABS6H765</accession>
<evidence type="ECO:0000256" key="9">
    <source>
        <dbReference type="ARBA" id="ARBA00023326"/>
    </source>
</evidence>
<keyword evidence="7" id="KW-0119">Carbohydrate metabolism</keyword>
<dbReference type="EC" id="3.2.1.8" evidence="3"/>
<evidence type="ECO:0000256" key="4">
    <source>
        <dbReference type="ARBA" id="ARBA00022651"/>
    </source>
</evidence>
<keyword evidence="14" id="KW-1185">Reference proteome</keyword>
<feature type="signal peptide" evidence="11">
    <location>
        <begin position="1"/>
        <end position="22"/>
    </location>
</feature>
<feature type="active site" description="Nucleophile" evidence="10">
    <location>
        <position position="293"/>
    </location>
</feature>
<sequence length="386" mass="42617">MSLRLPRRAALPLLLASLGARAAQGQNAAPPSFTPASAPDLPLAEIAQGRGFTYGCAVTARLLAEEPELAALVAREAGLIVPEYEAKFAALQPEEGRFDTEPLDALLRWAQHFRKSVRGHALVWHNAMPDWLPIALAEGRSRAQGVMEAHFDRVLSHTRDRIRDWDVVNEPIANPPGSDVPEPAGNSGDLRDTPWLRALGPDYIAIAFRAARQRDATLRLTLNDYGVEADSPPAEEKRRRLLRLLRDLRARNVPLDAVGIQAHLQMREAFNPAIFIAFVRDIRALGLQVLITELDVREVRPPVGDFPARDAAVALRVHAFASAAFEGGARTLLTWGISDRWSWLFNDQAVALGPGDVHRGLPFDWELNRKQMWRALARAFLGQGVG</sequence>
<keyword evidence="6" id="KW-0378">Hydrolase</keyword>
<comment type="catalytic activity">
    <reaction evidence="1">
        <text>Endohydrolysis of (1-&gt;4)-beta-D-xylosidic linkages in xylans.</text>
        <dbReference type="EC" id="3.2.1.8"/>
    </reaction>
</comment>
<comment type="caution">
    <text evidence="13">The sequence shown here is derived from an EMBL/GenBank/DDBJ whole genome shotgun (WGS) entry which is preliminary data.</text>
</comment>
<gene>
    <name evidence="13" type="ORF">JJQ90_12515</name>
</gene>
<evidence type="ECO:0000256" key="8">
    <source>
        <dbReference type="ARBA" id="ARBA00023295"/>
    </source>
</evidence>
<name>A0ABS6H765_9PROT</name>
<dbReference type="Proteomes" id="UP000689967">
    <property type="component" value="Unassembled WGS sequence"/>
</dbReference>
<dbReference type="PANTHER" id="PTHR31490">
    <property type="entry name" value="GLYCOSYL HYDROLASE"/>
    <property type="match status" value="1"/>
</dbReference>
<evidence type="ECO:0000256" key="2">
    <source>
        <dbReference type="ARBA" id="ARBA00007495"/>
    </source>
</evidence>
<keyword evidence="8" id="KW-0326">Glycosidase</keyword>
<dbReference type="InterPro" id="IPR044846">
    <property type="entry name" value="GH10"/>
</dbReference>
<dbReference type="InterPro" id="IPR031158">
    <property type="entry name" value="GH10_AS"/>
</dbReference>
<protein>
    <recommendedName>
        <fullName evidence="3">endo-1,4-beta-xylanase</fullName>
        <ecNumber evidence="3">3.2.1.8</ecNumber>
    </recommendedName>
</protein>
<organism evidence="13 14">
    <name type="scientific">Falsiroseomonas oleicola</name>
    <dbReference type="NCBI Taxonomy" id="2801474"/>
    <lineage>
        <taxon>Bacteria</taxon>
        <taxon>Pseudomonadati</taxon>
        <taxon>Pseudomonadota</taxon>
        <taxon>Alphaproteobacteria</taxon>
        <taxon>Acetobacterales</taxon>
        <taxon>Roseomonadaceae</taxon>
        <taxon>Falsiroseomonas</taxon>
    </lineage>
</organism>
<evidence type="ECO:0000256" key="1">
    <source>
        <dbReference type="ARBA" id="ARBA00000681"/>
    </source>
</evidence>
<dbReference type="PROSITE" id="PS00591">
    <property type="entry name" value="GH10_1"/>
    <property type="match status" value="1"/>
</dbReference>
<dbReference type="InterPro" id="IPR001000">
    <property type="entry name" value="GH10_dom"/>
</dbReference>
<evidence type="ECO:0000256" key="7">
    <source>
        <dbReference type="ARBA" id="ARBA00023277"/>
    </source>
</evidence>
<feature type="chain" id="PRO_5046623790" description="endo-1,4-beta-xylanase" evidence="11">
    <location>
        <begin position="23"/>
        <end position="386"/>
    </location>
</feature>
<evidence type="ECO:0000256" key="3">
    <source>
        <dbReference type="ARBA" id="ARBA00012590"/>
    </source>
</evidence>
<evidence type="ECO:0000259" key="12">
    <source>
        <dbReference type="PROSITE" id="PS51760"/>
    </source>
</evidence>
<keyword evidence="9" id="KW-0624">Polysaccharide degradation</keyword>
<comment type="similarity">
    <text evidence="2">Belongs to the glycosyl hydrolase 10 (cellulase F) family.</text>
</comment>
<keyword evidence="5 11" id="KW-0732">Signal</keyword>